<organism evidence="6 7">
    <name type="scientific">Pediococcus pentosaceus (strain ATCC 25745 / CCUG 21536 / LMG 10740 / 183-1w)</name>
    <dbReference type="NCBI Taxonomy" id="278197"/>
    <lineage>
        <taxon>Bacteria</taxon>
        <taxon>Bacillati</taxon>
        <taxon>Bacillota</taxon>
        <taxon>Bacilli</taxon>
        <taxon>Lactobacillales</taxon>
        <taxon>Lactobacillaceae</taxon>
        <taxon>Pediococcus</taxon>
    </lineage>
</organism>
<evidence type="ECO:0000256" key="3">
    <source>
        <dbReference type="ARBA" id="ARBA00023002"/>
    </source>
</evidence>
<sequence>MVTMLKRKVNSDITVIGGGLAGICGAIAAARLGQKVSLVQNRGVLGGNSSSEVRVWVAGATKHGVNRYARETGIMGELFVENQYRNPEGNPYLWDVLLMEKVKAEPNIQLFLNTEVTSIVMNQDKTIKSVTGFMSASETLLEFESGYFIDCTGDGLIGFLAGAEFNIGRESSNVYNESLAPFEADEDTLGSSLFFYTRNVGHPVKYIKPSFAKDITETSIVNNRIIRKEDNGCAYWWIEWGGELDIVHDNEKIRDELQSVVYGIWDYIKNSGKYDADNLTLDWIGSVPGKREYRRFKGGYVLKQQDIEEQTLFDDRIGFGGWSIDLHPASGMYNDSVGAKHSVADGVYHIPYRILYSRDINNLFFAGRDVSVSHVAFGTVRVMATCAVMGQAAGTAAALANEKQIKPAAIYSNYLQEYQQTLLREDGSVLGVKNEDLNDLARKAEVTASSALKEINTYAVDMDPYPLDKAVAFTLPVDPNIKELKLLISTAKATELKVTWYSTGKPQNYIPDSKIDEQTIEVEANFMGWKTVNIDWQPEQPQNIFVIVEKNENCSVYLGHQEFAGVLSYVNDPIQELSQPELHDYSRKSPLLYWTNQSISRRNFVFKVEQTEAYSAEKIINGYVRPYGGPNMWVTNFRNKPEEIQLTWTKPQHIKQINLTFNDDVNEDIINLHHHKTYFEQVPELIKSYRVYYQSEDEWHLLWQTDSNRERHIVQKLDQTIETKKLKFELLQTNGSQQISLNEIRVY</sequence>
<evidence type="ECO:0000313" key="6">
    <source>
        <dbReference type="EMBL" id="ABJ67638.1"/>
    </source>
</evidence>
<dbReference type="Gene3D" id="2.60.120.260">
    <property type="entry name" value="Galactose-binding domain-like"/>
    <property type="match status" value="1"/>
</dbReference>
<keyword evidence="2" id="KW-0479">Metal-binding</keyword>
<proteinExistence type="predicted"/>
<evidence type="ECO:0000313" key="7">
    <source>
        <dbReference type="Proteomes" id="UP000000773"/>
    </source>
</evidence>
<dbReference type="PANTHER" id="PTHR43498">
    <property type="entry name" value="FERREDOXIN:COB-COM HETERODISULFIDE REDUCTASE SUBUNIT A"/>
    <property type="match status" value="1"/>
</dbReference>
<dbReference type="GO" id="GO:0051539">
    <property type="term" value="F:4 iron, 4 sulfur cluster binding"/>
    <property type="evidence" value="ECO:0007669"/>
    <property type="project" value="UniProtKB-KW"/>
</dbReference>
<evidence type="ECO:0000256" key="1">
    <source>
        <dbReference type="ARBA" id="ARBA00022485"/>
    </source>
</evidence>
<dbReference type="Proteomes" id="UP000000773">
    <property type="component" value="Chromosome"/>
</dbReference>
<evidence type="ECO:0000256" key="2">
    <source>
        <dbReference type="ARBA" id="ARBA00022723"/>
    </source>
</evidence>
<dbReference type="RefSeq" id="WP_011673137.1">
    <property type="nucleotide sequence ID" value="NC_008525.1"/>
</dbReference>
<gene>
    <name evidence="6" type="ordered locus">PEPE_0550</name>
</gene>
<keyword evidence="1" id="KW-0004">4Fe-4S</keyword>
<evidence type="ECO:0000256" key="5">
    <source>
        <dbReference type="ARBA" id="ARBA00023014"/>
    </source>
</evidence>
<dbReference type="STRING" id="278197.PEPE_0550"/>
<dbReference type="eggNOG" id="COG0665">
    <property type="taxonomic scope" value="Bacteria"/>
</dbReference>
<dbReference type="KEGG" id="ppe:PEPE_0550"/>
<keyword evidence="5" id="KW-0411">Iron-sulfur</keyword>
<protein>
    <submittedName>
        <fullName evidence="6">Pyridine nucleotide-disulfide oxidoreductase</fullName>
    </submittedName>
</protein>
<dbReference type="InterPro" id="IPR039650">
    <property type="entry name" value="HdrA-like"/>
</dbReference>
<dbReference type="SUPFAM" id="SSF51905">
    <property type="entry name" value="FAD/NAD(P)-binding domain"/>
    <property type="match status" value="1"/>
</dbReference>
<keyword evidence="4" id="KW-0408">Iron</keyword>
<name>Q03GN4_PEDPA</name>
<keyword evidence="3" id="KW-0560">Oxidoreductase</keyword>
<reference evidence="6 7" key="1">
    <citation type="journal article" date="2006" name="Proc. Natl. Acad. Sci. U.S.A.">
        <title>Comparative genomics of the lactic acid bacteria.</title>
        <authorList>
            <person name="Makarova K."/>
            <person name="Slesarev A."/>
            <person name="Wolf Y."/>
            <person name="Sorokin A."/>
            <person name="Mirkin B."/>
            <person name="Koonin E."/>
            <person name="Pavlov A."/>
            <person name="Pavlova N."/>
            <person name="Karamychev V."/>
            <person name="Polouchine N."/>
            <person name="Shakhova V."/>
            <person name="Grigoriev I."/>
            <person name="Lou Y."/>
            <person name="Rohksar D."/>
            <person name="Lucas S."/>
            <person name="Huang K."/>
            <person name="Goodstein D.M."/>
            <person name="Hawkins T."/>
            <person name="Plengvidhya V."/>
            <person name="Welker D."/>
            <person name="Hughes J."/>
            <person name="Goh Y."/>
            <person name="Benson A."/>
            <person name="Baldwin K."/>
            <person name="Lee J.H."/>
            <person name="Diaz-Muniz I."/>
            <person name="Dosti B."/>
            <person name="Smeianov V."/>
            <person name="Wechter W."/>
            <person name="Barabote R."/>
            <person name="Lorca G."/>
            <person name="Altermann E."/>
            <person name="Barrangou R."/>
            <person name="Ganesan B."/>
            <person name="Xie Y."/>
            <person name="Rawsthorne H."/>
            <person name="Tamir D."/>
            <person name="Parker C."/>
            <person name="Breidt F."/>
            <person name="Broadbent J."/>
            <person name="Hutkins R."/>
            <person name="O'Sullivan D."/>
            <person name="Steele J."/>
            <person name="Unlu G."/>
            <person name="Saier M."/>
            <person name="Klaenhammer T."/>
            <person name="Richardson P."/>
            <person name="Kozyavkin S."/>
            <person name="Weimer B."/>
            <person name="Mills D."/>
        </authorList>
    </citation>
    <scope>NUCLEOTIDE SEQUENCE [LARGE SCALE GENOMIC DNA]</scope>
    <source>
        <strain evidence="7">ATCC 25745 / CCUG 21536 / LMG 10740 / 183-1w</strain>
    </source>
</reference>
<dbReference type="PANTHER" id="PTHR43498:SF1">
    <property type="entry name" value="COB--COM HETERODISULFIDE REDUCTASE IRON-SULFUR SUBUNIT A"/>
    <property type="match status" value="1"/>
</dbReference>
<dbReference type="AlphaFoldDB" id="Q03GN4"/>
<dbReference type="GO" id="GO:0016491">
    <property type="term" value="F:oxidoreductase activity"/>
    <property type="evidence" value="ECO:0007669"/>
    <property type="project" value="UniProtKB-KW"/>
</dbReference>
<dbReference type="Pfam" id="PF12831">
    <property type="entry name" value="FAD_oxidored"/>
    <property type="match status" value="1"/>
</dbReference>
<dbReference type="Gene3D" id="3.50.50.60">
    <property type="entry name" value="FAD/NAD(P)-binding domain"/>
    <property type="match status" value="1"/>
</dbReference>
<accession>Q03GN4</accession>
<dbReference type="GO" id="GO:0046872">
    <property type="term" value="F:metal ion binding"/>
    <property type="evidence" value="ECO:0007669"/>
    <property type="project" value="UniProtKB-KW"/>
</dbReference>
<dbReference type="InterPro" id="IPR036188">
    <property type="entry name" value="FAD/NAD-bd_sf"/>
</dbReference>
<dbReference type="EMBL" id="CP000422">
    <property type="protein sequence ID" value="ABJ67638.1"/>
    <property type="molecule type" value="Genomic_DNA"/>
</dbReference>
<dbReference type="HOGENOM" id="CLU_010695_0_0_9"/>
<dbReference type="GeneID" id="33061610"/>
<evidence type="ECO:0000256" key="4">
    <source>
        <dbReference type="ARBA" id="ARBA00023004"/>
    </source>
</evidence>